<feature type="domain" description="NAD-dependent epimerase/dehydratase" evidence="2">
    <location>
        <begin position="5"/>
        <end position="235"/>
    </location>
</feature>
<accession>A0A502GHM6</accession>
<proteinExistence type="predicted"/>
<dbReference type="AlphaFoldDB" id="A0A502GHM6"/>
<comment type="caution">
    <text evidence="3">The sequence shown here is derived from an EMBL/GenBank/DDBJ whole genome shotgun (WGS) entry which is preliminary data.</text>
</comment>
<keyword evidence="4" id="KW-1185">Reference proteome</keyword>
<dbReference type="InterPro" id="IPR050177">
    <property type="entry name" value="Lipid_A_modif_metabolic_enz"/>
</dbReference>
<protein>
    <submittedName>
        <fullName evidence="3">NAD-dependent epimerase/dehydratase family protein</fullName>
    </submittedName>
</protein>
<feature type="compositionally biased region" description="Polar residues" evidence="1">
    <location>
        <begin position="312"/>
        <end position="337"/>
    </location>
</feature>
<dbReference type="InterPro" id="IPR001509">
    <property type="entry name" value="Epimerase_deHydtase"/>
</dbReference>
<reference evidence="3 4" key="1">
    <citation type="journal article" date="2019" name="Environ. Microbiol.">
        <title>Species interactions and distinct microbial communities in high Arctic permafrost affected cryosols are associated with the CH4 and CO2 gas fluxes.</title>
        <authorList>
            <person name="Altshuler I."/>
            <person name="Hamel J."/>
            <person name="Turney S."/>
            <person name="Magnuson E."/>
            <person name="Levesque R."/>
            <person name="Greer C."/>
            <person name="Whyte L.G."/>
        </authorList>
    </citation>
    <scope>NUCLEOTIDE SEQUENCE [LARGE SCALE GENOMIC DNA]</scope>
    <source>
        <strain evidence="3 4">S9.3B</strain>
    </source>
</reference>
<dbReference type="Pfam" id="PF01370">
    <property type="entry name" value="Epimerase"/>
    <property type="match status" value="1"/>
</dbReference>
<dbReference type="InterPro" id="IPR036291">
    <property type="entry name" value="NAD(P)-bd_dom_sf"/>
</dbReference>
<name>A0A502GHM6_9PROT</name>
<sequence length="372" mass="38344">MATYLLTGGCGFIGSHLAEALLARGHAVRVLDDLSTGKMENLRPGATLVRGDVSDAAAVRAAMEGVDGCFHLAAIASVERGVRELLATHRVNLSGTLAVFDAAAPRRLPVVYASSAAAYGDAGPLPLEETTYPRPLSAYGADKLGCEQHARAAGQVHGLPSCGLRFFNVFGPRQDPKSPYSGVISIFCDRLSRGEGVDVYGDGEQTRDFIFVADVVAALLAAMDKASPEAPVMNVCTGEPTSVRTLAETIASLCGVALDLRSKPARLGEIRHSLGSRARAKAALGLGTPVPLRDGLAATLDWMKTAGAAPGYSSSHPTNQAMPAQSSTETPTMTSVASGHPNRAEGSAAPDGRSDAAGTPASSPETALGLVR</sequence>
<feature type="region of interest" description="Disordered" evidence="1">
    <location>
        <begin position="310"/>
        <end position="372"/>
    </location>
</feature>
<dbReference type="EMBL" id="RCZP01000001">
    <property type="protein sequence ID" value="TPG61088.1"/>
    <property type="molecule type" value="Genomic_DNA"/>
</dbReference>
<organism evidence="3 4">
    <name type="scientific">Muricoccus nepalensis</name>
    <dbReference type="NCBI Taxonomy" id="1854500"/>
    <lineage>
        <taxon>Bacteria</taxon>
        <taxon>Pseudomonadati</taxon>
        <taxon>Pseudomonadota</taxon>
        <taxon>Alphaproteobacteria</taxon>
        <taxon>Acetobacterales</taxon>
        <taxon>Roseomonadaceae</taxon>
        <taxon>Muricoccus</taxon>
    </lineage>
</organism>
<evidence type="ECO:0000256" key="1">
    <source>
        <dbReference type="SAM" id="MobiDB-lite"/>
    </source>
</evidence>
<dbReference type="PANTHER" id="PTHR43245">
    <property type="entry name" value="BIFUNCTIONAL POLYMYXIN RESISTANCE PROTEIN ARNA"/>
    <property type="match status" value="1"/>
</dbReference>
<dbReference type="OrthoDB" id="9801785at2"/>
<evidence type="ECO:0000313" key="3">
    <source>
        <dbReference type="EMBL" id="TPG61088.1"/>
    </source>
</evidence>
<evidence type="ECO:0000313" key="4">
    <source>
        <dbReference type="Proteomes" id="UP000317078"/>
    </source>
</evidence>
<evidence type="ECO:0000259" key="2">
    <source>
        <dbReference type="Pfam" id="PF01370"/>
    </source>
</evidence>
<gene>
    <name evidence="3" type="ORF">EAH89_00530</name>
</gene>
<dbReference type="Proteomes" id="UP000317078">
    <property type="component" value="Unassembled WGS sequence"/>
</dbReference>
<dbReference type="Gene3D" id="3.40.50.720">
    <property type="entry name" value="NAD(P)-binding Rossmann-like Domain"/>
    <property type="match status" value="1"/>
</dbReference>
<dbReference type="SUPFAM" id="SSF51735">
    <property type="entry name" value="NAD(P)-binding Rossmann-fold domains"/>
    <property type="match status" value="1"/>
</dbReference>
<dbReference type="RefSeq" id="WP_140880816.1">
    <property type="nucleotide sequence ID" value="NZ_RCZP01000001.1"/>
</dbReference>
<dbReference type="PANTHER" id="PTHR43245:SF13">
    <property type="entry name" value="UDP-D-APIOSE_UDP-D-XYLOSE SYNTHASE 2"/>
    <property type="match status" value="1"/>
</dbReference>